<name>A0ABY4YWW8_9MICO</name>
<proteinExistence type="predicted"/>
<dbReference type="EMBL" id="CP099489">
    <property type="protein sequence ID" value="USQ81224.1"/>
    <property type="molecule type" value="Genomic_DNA"/>
</dbReference>
<evidence type="ECO:0000313" key="2">
    <source>
        <dbReference type="Proteomes" id="UP001056455"/>
    </source>
</evidence>
<keyword evidence="2" id="KW-1185">Reference proteome</keyword>
<sequence length="145" mass="16156">MTHPAASKADHERFCRHESWDLVRSARGGSVGHHLTYELTLADGRILRTRISRPVRSADTYGPSLFAHILSDQLEVTAEQFWACVKNKVLPPRPKGPADPPSNALPASLVHQLITVAHVSEERIAEMSKEEAVAVMTEVWSRQQD</sequence>
<organism evidence="1 2">
    <name type="scientific">Ornithinimicrobium faecis</name>
    <dbReference type="NCBI Taxonomy" id="2934158"/>
    <lineage>
        <taxon>Bacteria</taxon>
        <taxon>Bacillati</taxon>
        <taxon>Actinomycetota</taxon>
        <taxon>Actinomycetes</taxon>
        <taxon>Micrococcales</taxon>
        <taxon>Ornithinimicrobiaceae</taxon>
        <taxon>Ornithinimicrobium</taxon>
    </lineage>
</organism>
<accession>A0ABY4YWW8</accession>
<dbReference type="RefSeq" id="WP_252594608.1">
    <property type="nucleotide sequence ID" value="NZ_CP099489.1"/>
</dbReference>
<reference evidence="1" key="1">
    <citation type="submission" date="2022-06" db="EMBL/GenBank/DDBJ databases">
        <title>Ornithinimicrobium HY1793.</title>
        <authorList>
            <person name="Huang Y."/>
        </authorList>
    </citation>
    <scope>NUCLEOTIDE SEQUENCE</scope>
    <source>
        <strain evidence="1">HY1793</strain>
    </source>
</reference>
<dbReference type="Proteomes" id="UP001056455">
    <property type="component" value="Chromosome"/>
</dbReference>
<gene>
    <name evidence="1" type="ORF">NF556_06165</name>
</gene>
<evidence type="ECO:0000313" key="1">
    <source>
        <dbReference type="EMBL" id="USQ81224.1"/>
    </source>
</evidence>
<protein>
    <submittedName>
        <fullName evidence="1">Cytotoxic translational repressor of toxin-antitoxin stability system</fullName>
    </submittedName>
</protein>